<feature type="compositionally biased region" description="Low complexity" evidence="1">
    <location>
        <begin position="30"/>
        <end position="49"/>
    </location>
</feature>
<feature type="compositionally biased region" description="Polar residues" evidence="1">
    <location>
        <begin position="50"/>
        <end position="60"/>
    </location>
</feature>
<feature type="signal peptide" evidence="2">
    <location>
        <begin position="1"/>
        <end position="22"/>
    </location>
</feature>
<dbReference type="RefSeq" id="WP_129206819.1">
    <property type="nucleotide sequence ID" value="NZ_BMGU01000001.1"/>
</dbReference>
<protein>
    <submittedName>
        <fullName evidence="3">Uncharacterized protein</fullName>
    </submittedName>
</protein>
<reference evidence="3 4" key="1">
    <citation type="journal article" date="2016" name="Int. J. Syst. Evol. Microbiol.">
        <title>Acidipila dinghuensis sp. nov., an acidobacterium isolated from forest soil.</title>
        <authorList>
            <person name="Jiang Y.W."/>
            <person name="Wang J."/>
            <person name="Chen M.H."/>
            <person name="Lv Y.Y."/>
            <person name="Qiu L.H."/>
        </authorList>
    </citation>
    <scope>NUCLEOTIDE SEQUENCE [LARGE SCALE GENOMIC DNA]</scope>
    <source>
        <strain evidence="3 4">DHOF10</strain>
    </source>
</reference>
<dbReference type="EMBL" id="SDMK01000001">
    <property type="protein sequence ID" value="RXS97039.1"/>
    <property type="molecule type" value="Genomic_DNA"/>
</dbReference>
<evidence type="ECO:0000256" key="1">
    <source>
        <dbReference type="SAM" id="MobiDB-lite"/>
    </source>
</evidence>
<keyword evidence="4" id="KW-1185">Reference proteome</keyword>
<feature type="chain" id="PRO_5020762682" evidence="2">
    <location>
        <begin position="23"/>
        <end position="323"/>
    </location>
</feature>
<dbReference type="AlphaFoldDB" id="A0A4Q1SI39"/>
<proteinExistence type="predicted"/>
<sequence>MRFSSVLLAGGAMLSLCTVSFAQTATDPAASTVQNTQTTTAAPATFGTQSGTPANTNTGSMPGLHLQDLPSDPHTLTPEEKAAQEAELQRIRIQQIAVAMNKWGPEDSTTGNALTLKEVNRAKVGDATQITYQLQATGFTPDMKLNLLRWPLNSAIGTVMDGVVINAAGIAVCDEAVTSSCTKVVKPQAPVEVTVSVAKGEAVRLALTTGDKKHIAAASLVPFPIRSEDRGCSLEIIRGAKDDELVLVRGDGFKDVANFNGGSESFGEKHPITGKPTADGHIAVAITPWVQGHDAGDTVIYAQTSTCSPTVSFHWGKDTYKVE</sequence>
<comment type="caution">
    <text evidence="3">The sequence shown here is derived from an EMBL/GenBank/DDBJ whole genome shotgun (WGS) entry which is preliminary data.</text>
</comment>
<dbReference type="OrthoDB" id="117401at2"/>
<name>A0A4Q1SI39_9BACT</name>
<dbReference type="Proteomes" id="UP000290253">
    <property type="component" value="Unassembled WGS sequence"/>
</dbReference>
<organism evidence="3 4">
    <name type="scientific">Silvibacterium dinghuense</name>
    <dbReference type="NCBI Taxonomy" id="1560006"/>
    <lineage>
        <taxon>Bacteria</taxon>
        <taxon>Pseudomonadati</taxon>
        <taxon>Acidobacteriota</taxon>
        <taxon>Terriglobia</taxon>
        <taxon>Terriglobales</taxon>
        <taxon>Acidobacteriaceae</taxon>
        <taxon>Silvibacterium</taxon>
    </lineage>
</organism>
<feature type="region of interest" description="Disordered" evidence="1">
    <location>
        <begin position="30"/>
        <end position="76"/>
    </location>
</feature>
<keyword evidence="2" id="KW-0732">Signal</keyword>
<accession>A0A4Q1SI39</accession>
<evidence type="ECO:0000313" key="4">
    <source>
        <dbReference type="Proteomes" id="UP000290253"/>
    </source>
</evidence>
<evidence type="ECO:0000256" key="2">
    <source>
        <dbReference type="SAM" id="SignalP"/>
    </source>
</evidence>
<evidence type="ECO:0000313" key="3">
    <source>
        <dbReference type="EMBL" id="RXS97039.1"/>
    </source>
</evidence>
<gene>
    <name evidence="3" type="ORF">ESZ00_03670</name>
</gene>